<accession>A0A8J8NBY7</accession>
<keyword evidence="2" id="KW-1185">Reference proteome</keyword>
<organism evidence="1 2">
    <name type="scientific">Halteria grandinella</name>
    <dbReference type="NCBI Taxonomy" id="5974"/>
    <lineage>
        <taxon>Eukaryota</taxon>
        <taxon>Sar</taxon>
        <taxon>Alveolata</taxon>
        <taxon>Ciliophora</taxon>
        <taxon>Intramacronucleata</taxon>
        <taxon>Spirotrichea</taxon>
        <taxon>Stichotrichia</taxon>
        <taxon>Sporadotrichida</taxon>
        <taxon>Halteriidae</taxon>
        <taxon>Halteria</taxon>
    </lineage>
</organism>
<dbReference type="EMBL" id="RRYP01024753">
    <property type="protein sequence ID" value="TNV72039.1"/>
    <property type="molecule type" value="Genomic_DNA"/>
</dbReference>
<dbReference type="AlphaFoldDB" id="A0A8J8NBY7"/>
<reference evidence="1" key="1">
    <citation type="submission" date="2019-06" db="EMBL/GenBank/DDBJ databases">
        <authorList>
            <person name="Zheng W."/>
        </authorList>
    </citation>
    <scope>NUCLEOTIDE SEQUENCE</scope>
    <source>
        <strain evidence="1">QDHG01</strain>
    </source>
</reference>
<protein>
    <submittedName>
        <fullName evidence="1">Uncharacterized protein</fullName>
    </submittedName>
</protein>
<name>A0A8J8NBY7_HALGN</name>
<evidence type="ECO:0000313" key="2">
    <source>
        <dbReference type="Proteomes" id="UP000785679"/>
    </source>
</evidence>
<sequence length="154" mass="17839">MRDAHNNLQSEEPFLRFVIGRVCDVYSCLQSSGKDQNCEEVSCPKEYVIQPPIIHRDHIIRLTSHKQVIHPQHCLNYEKQKVEWHHQKDGEFAFHQFAKQSELEEEGLPDEEEEPKDEAKVHYHLQSKHCVGDVELEGEVGVIECTVLDAEGLL</sequence>
<evidence type="ECO:0000313" key="1">
    <source>
        <dbReference type="EMBL" id="TNV72039.1"/>
    </source>
</evidence>
<comment type="caution">
    <text evidence="1">The sequence shown here is derived from an EMBL/GenBank/DDBJ whole genome shotgun (WGS) entry which is preliminary data.</text>
</comment>
<dbReference type="Proteomes" id="UP000785679">
    <property type="component" value="Unassembled WGS sequence"/>
</dbReference>
<gene>
    <name evidence="1" type="ORF">FGO68_gene1429</name>
</gene>
<proteinExistence type="predicted"/>